<feature type="region of interest" description="Disordered" evidence="1">
    <location>
        <begin position="28"/>
        <end position="85"/>
    </location>
</feature>
<accession>A0A813DDP7</accession>
<gene>
    <name evidence="2" type="ORF">PGLA1383_LOCUS5559</name>
</gene>
<comment type="caution">
    <text evidence="2">The sequence shown here is derived from an EMBL/GenBank/DDBJ whole genome shotgun (WGS) entry which is preliminary data.</text>
</comment>
<feature type="compositionally biased region" description="Polar residues" evidence="1">
    <location>
        <begin position="229"/>
        <end position="242"/>
    </location>
</feature>
<dbReference type="InterPro" id="IPR052884">
    <property type="entry name" value="VID_Regulator"/>
</dbReference>
<dbReference type="PANTHER" id="PTHR35261:SF3">
    <property type="entry name" value="VACUOLAR IMPORT AND DEGRADATION PROTEIN 22"/>
    <property type="match status" value="1"/>
</dbReference>
<organism evidence="2 3">
    <name type="scientific">Polarella glacialis</name>
    <name type="common">Dinoflagellate</name>
    <dbReference type="NCBI Taxonomy" id="89957"/>
    <lineage>
        <taxon>Eukaryota</taxon>
        <taxon>Sar</taxon>
        <taxon>Alveolata</taxon>
        <taxon>Dinophyceae</taxon>
        <taxon>Suessiales</taxon>
        <taxon>Suessiaceae</taxon>
        <taxon>Polarella</taxon>
    </lineage>
</organism>
<dbReference type="AlphaFoldDB" id="A0A813DDP7"/>
<dbReference type="EMBL" id="CAJNNV010002184">
    <property type="protein sequence ID" value="CAE8586712.1"/>
    <property type="molecule type" value="Genomic_DNA"/>
</dbReference>
<evidence type="ECO:0000256" key="1">
    <source>
        <dbReference type="SAM" id="MobiDB-lite"/>
    </source>
</evidence>
<feature type="compositionally biased region" description="Low complexity" evidence="1">
    <location>
        <begin position="35"/>
        <end position="82"/>
    </location>
</feature>
<feature type="compositionally biased region" description="Basic and acidic residues" evidence="1">
    <location>
        <begin position="109"/>
        <end position="120"/>
    </location>
</feature>
<name>A0A813DDP7_POLGL</name>
<evidence type="ECO:0000313" key="3">
    <source>
        <dbReference type="Proteomes" id="UP000654075"/>
    </source>
</evidence>
<dbReference type="Proteomes" id="UP000654075">
    <property type="component" value="Unassembled WGS sequence"/>
</dbReference>
<reference evidence="2" key="1">
    <citation type="submission" date="2021-02" db="EMBL/GenBank/DDBJ databases">
        <authorList>
            <person name="Dougan E. K."/>
            <person name="Rhodes N."/>
            <person name="Thang M."/>
            <person name="Chan C."/>
        </authorList>
    </citation>
    <scope>NUCLEOTIDE SEQUENCE</scope>
</reference>
<keyword evidence="3" id="KW-1185">Reference proteome</keyword>
<dbReference type="PANTHER" id="PTHR35261">
    <property type="entry name" value="ORGANELLAR PROTEIN, PUTATIVE-RELATED-RELATED"/>
    <property type="match status" value="1"/>
</dbReference>
<sequence>MASPDIDREGDVLDDFFRSIEGRTLAELDKLEPGNNSNSNNNNINNNNNLNNNTNNNTNSNANNTTTNNNNNSNDSNNNSNNDRTAVINRRTPAGAFVTRALDDAQPSDEQKSHLLEHQHQHQQHQQQQQQLLAKLLEDGRPNMVEKATLGQESPMAENSFQPGHLLLHPDEAAILKRVELRDYILQADSKDLRLCRLLLRKKYFQRATRSELLKAVQEIWVWRGGQGPSQSEDSYSQTSATVAPSGPVSPSGSVAAPHLNVAQFQ</sequence>
<protein>
    <submittedName>
        <fullName evidence="2">Uncharacterized protein</fullName>
    </submittedName>
</protein>
<proteinExistence type="predicted"/>
<feature type="region of interest" description="Disordered" evidence="1">
    <location>
        <begin position="227"/>
        <end position="257"/>
    </location>
</feature>
<evidence type="ECO:0000313" key="2">
    <source>
        <dbReference type="EMBL" id="CAE8586712.1"/>
    </source>
</evidence>
<feature type="compositionally biased region" description="Low complexity" evidence="1">
    <location>
        <begin position="243"/>
        <end position="257"/>
    </location>
</feature>
<feature type="region of interest" description="Disordered" evidence="1">
    <location>
        <begin position="105"/>
        <end position="130"/>
    </location>
</feature>